<dbReference type="Proteomes" id="UP000800200">
    <property type="component" value="Unassembled WGS sequence"/>
</dbReference>
<name>A0A6A6DZX4_9PEZI</name>
<protein>
    <submittedName>
        <fullName evidence="1">Uncharacterized protein</fullName>
    </submittedName>
</protein>
<sequence>MFTVEQPRRGFKVSDPLKFKPPTSAPNFTCLILKSAMSALYRSSGRIDSPFSCDLQLQKSFLEI</sequence>
<dbReference type="EMBL" id="ML994640">
    <property type="protein sequence ID" value="KAF2183849.1"/>
    <property type="molecule type" value="Genomic_DNA"/>
</dbReference>
<evidence type="ECO:0000313" key="1">
    <source>
        <dbReference type="EMBL" id="KAF2183849.1"/>
    </source>
</evidence>
<evidence type="ECO:0000313" key="2">
    <source>
        <dbReference type="Proteomes" id="UP000800200"/>
    </source>
</evidence>
<keyword evidence="2" id="KW-1185">Reference proteome</keyword>
<reference evidence="1" key="1">
    <citation type="journal article" date="2020" name="Stud. Mycol.">
        <title>101 Dothideomycetes genomes: a test case for predicting lifestyles and emergence of pathogens.</title>
        <authorList>
            <person name="Haridas S."/>
            <person name="Albert R."/>
            <person name="Binder M."/>
            <person name="Bloem J."/>
            <person name="Labutti K."/>
            <person name="Salamov A."/>
            <person name="Andreopoulos B."/>
            <person name="Baker S."/>
            <person name="Barry K."/>
            <person name="Bills G."/>
            <person name="Bluhm B."/>
            <person name="Cannon C."/>
            <person name="Castanera R."/>
            <person name="Culley D."/>
            <person name="Daum C."/>
            <person name="Ezra D."/>
            <person name="Gonzalez J."/>
            <person name="Henrissat B."/>
            <person name="Kuo A."/>
            <person name="Liang C."/>
            <person name="Lipzen A."/>
            <person name="Lutzoni F."/>
            <person name="Magnuson J."/>
            <person name="Mondo S."/>
            <person name="Nolan M."/>
            <person name="Ohm R."/>
            <person name="Pangilinan J."/>
            <person name="Park H.-J."/>
            <person name="Ramirez L."/>
            <person name="Alfaro M."/>
            <person name="Sun H."/>
            <person name="Tritt A."/>
            <person name="Yoshinaga Y."/>
            <person name="Zwiers L.-H."/>
            <person name="Turgeon B."/>
            <person name="Goodwin S."/>
            <person name="Spatafora J."/>
            <person name="Crous P."/>
            <person name="Grigoriev I."/>
        </authorList>
    </citation>
    <scope>NUCLEOTIDE SEQUENCE</scope>
    <source>
        <strain evidence="1">CBS 207.26</strain>
    </source>
</reference>
<organism evidence="1 2">
    <name type="scientific">Zopfia rhizophila CBS 207.26</name>
    <dbReference type="NCBI Taxonomy" id="1314779"/>
    <lineage>
        <taxon>Eukaryota</taxon>
        <taxon>Fungi</taxon>
        <taxon>Dikarya</taxon>
        <taxon>Ascomycota</taxon>
        <taxon>Pezizomycotina</taxon>
        <taxon>Dothideomycetes</taxon>
        <taxon>Dothideomycetes incertae sedis</taxon>
        <taxon>Zopfiaceae</taxon>
        <taxon>Zopfia</taxon>
    </lineage>
</organism>
<feature type="non-terminal residue" evidence="1">
    <location>
        <position position="1"/>
    </location>
</feature>
<gene>
    <name evidence="1" type="ORF">K469DRAFT_710215</name>
</gene>
<dbReference type="AlphaFoldDB" id="A0A6A6DZX4"/>
<proteinExistence type="predicted"/>
<accession>A0A6A6DZX4</accession>